<keyword evidence="6" id="KW-0378">Hydrolase</keyword>
<dbReference type="Proteomes" id="UP000887565">
    <property type="component" value="Unplaced"/>
</dbReference>
<evidence type="ECO:0000256" key="6">
    <source>
        <dbReference type="ARBA" id="ARBA00022801"/>
    </source>
</evidence>
<dbReference type="Gene3D" id="3.90.70.10">
    <property type="entry name" value="Cysteine proteinases"/>
    <property type="match status" value="1"/>
</dbReference>
<dbReference type="SUPFAM" id="SSF54001">
    <property type="entry name" value="Cysteine proteinases"/>
    <property type="match status" value="1"/>
</dbReference>
<dbReference type="GO" id="GO:0005634">
    <property type="term" value="C:nucleus"/>
    <property type="evidence" value="ECO:0007669"/>
    <property type="project" value="TreeGrafter"/>
</dbReference>
<dbReference type="PANTHER" id="PTHR24006:SF888">
    <property type="entry name" value="UBIQUITIN CARBOXYL-TERMINAL HYDROLASE 30"/>
    <property type="match status" value="1"/>
</dbReference>
<evidence type="ECO:0000256" key="3">
    <source>
        <dbReference type="ARBA" id="ARBA00012759"/>
    </source>
</evidence>
<evidence type="ECO:0000256" key="2">
    <source>
        <dbReference type="ARBA" id="ARBA00009085"/>
    </source>
</evidence>
<keyword evidence="4" id="KW-0645">Protease</keyword>
<dbReference type="GO" id="GO:0006508">
    <property type="term" value="P:proteolysis"/>
    <property type="evidence" value="ECO:0007669"/>
    <property type="project" value="UniProtKB-KW"/>
</dbReference>
<keyword evidence="9" id="KW-1185">Reference proteome</keyword>
<accession>A0A915L4C7</accession>
<evidence type="ECO:0000313" key="9">
    <source>
        <dbReference type="Proteomes" id="UP000887565"/>
    </source>
</evidence>
<dbReference type="InterPro" id="IPR001394">
    <property type="entry name" value="Peptidase_C19_UCH"/>
</dbReference>
<comment type="similarity">
    <text evidence="2">Belongs to the peptidase C19 family.</text>
</comment>
<evidence type="ECO:0000256" key="5">
    <source>
        <dbReference type="ARBA" id="ARBA00022786"/>
    </source>
</evidence>
<evidence type="ECO:0000256" key="4">
    <source>
        <dbReference type="ARBA" id="ARBA00022670"/>
    </source>
</evidence>
<keyword evidence="7" id="KW-0788">Thiol protease</keyword>
<dbReference type="InterPro" id="IPR050164">
    <property type="entry name" value="Peptidase_C19"/>
</dbReference>
<dbReference type="InterPro" id="IPR038765">
    <property type="entry name" value="Papain-like_cys_pep_sf"/>
</dbReference>
<dbReference type="InterPro" id="IPR028889">
    <property type="entry name" value="USP"/>
</dbReference>
<evidence type="ECO:0000259" key="8">
    <source>
        <dbReference type="PROSITE" id="PS50235"/>
    </source>
</evidence>
<comment type="catalytic activity">
    <reaction evidence="1">
        <text>Thiol-dependent hydrolysis of ester, thioester, amide, peptide and isopeptide bonds formed by the C-terminal Gly of ubiquitin (a 76-residue protein attached to proteins as an intracellular targeting signal).</text>
        <dbReference type="EC" id="3.4.19.12"/>
    </reaction>
</comment>
<protein>
    <recommendedName>
        <fullName evidence="3">ubiquitinyl hydrolase 1</fullName>
        <ecNumber evidence="3">3.4.19.12</ecNumber>
    </recommendedName>
</protein>
<dbReference type="AlphaFoldDB" id="A0A915L4C7"/>
<proteinExistence type="inferred from homology"/>
<organism evidence="9 10">
    <name type="scientific">Romanomermis culicivorax</name>
    <name type="common">Nematode worm</name>
    <dbReference type="NCBI Taxonomy" id="13658"/>
    <lineage>
        <taxon>Eukaryota</taxon>
        <taxon>Metazoa</taxon>
        <taxon>Ecdysozoa</taxon>
        <taxon>Nematoda</taxon>
        <taxon>Enoplea</taxon>
        <taxon>Dorylaimia</taxon>
        <taxon>Mermithida</taxon>
        <taxon>Mermithoidea</taxon>
        <taxon>Mermithidae</taxon>
        <taxon>Romanomermis</taxon>
    </lineage>
</organism>
<dbReference type="EC" id="3.4.19.12" evidence="3"/>
<name>A0A915L4C7_ROMCU</name>
<evidence type="ECO:0000256" key="1">
    <source>
        <dbReference type="ARBA" id="ARBA00000707"/>
    </source>
</evidence>
<dbReference type="PANTHER" id="PTHR24006">
    <property type="entry name" value="UBIQUITIN CARBOXYL-TERMINAL HYDROLASE"/>
    <property type="match status" value="1"/>
</dbReference>
<dbReference type="PROSITE" id="PS50235">
    <property type="entry name" value="USP_3"/>
    <property type="match status" value="1"/>
</dbReference>
<dbReference type="InterPro" id="IPR018200">
    <property type="entry name" value="USP_CS"/>
</dbReference>
<reference evidence="10" key="1">
    <citation type="submission" date="2022-11" db="UniProtKB">
        <authorList>
            <consortium name="WormBaseParasite"/>
        </authorList>
    </citation>
    <scope>IDENTIFICATION</scope>
</reference>
<sequence>MERGDFALSQISNLHAMSRSIGGGLQQHPVVLNYKRTDDFSPSKMNCEKTRYELKAVAAHLGNSHDCGHFVAYRRGAGPSDDRRWYLTSDDDVRMVDFDSDVKNCQAYMLFYERVSTVKS</sequence>
<feature type="domain" description="USP" evidence="8">
    <location>
        <begin position="1"/>
        <end position="115"/>
    </location>
</feature>
<evidence type="ECO:0000313" key="10">
    <source>
        <dbReference type="WBParaSite" id="nRc.2.0.1.t45601-RA"/>
    </source>
</evidence>
<dbReference type="Pfam" id="PF00443">
    <property type="entry name" value="UCH"/>
    <property type="match status" value="1"/>
</dbReference>
<dbReference type="GO" id="GO:0016579">
    <property type="term" value="P:protein deubiquitination"/>
    <property type="evidence" value="ECO:0007669"/>
    <property type="project" value="InterPro"/>
</dbReference>
<evidence type="ECO:0000256" key="7">
    <source>
        <dbReference type="ARBA" id="ARBA00022807"/>
    </source>
</evidence>
<dbReference type="CDD" id="cd02257">
    <property type="entry name" value="Peptidase_C19"/>
    <property type="match status" value="1"/>
</dbReference>
<keyword evidence="5" id="KW-0833">Ubl conjugation pathway</keyword>
<dbReference type="PROSITE" id="PS00973">
    <property type="entry name" value="USP_2"/>
    <property type="match status" value="1"/>
</dbReference>
<dbReference type="WBParaSite" id="nRc.2.0.1.t45601-RA">
    <property type="protein sequence ID" value="nRc.2.0.1.t45601-RA"/>
    <property type="gene ID" value="nRc.2.0.1.g45601"/>
</dbReference>
<dbReference type="GO" id="GO:0004843">
    <property type="term" value="F:cysteine-type deubiquitinase activity"/>
    <property type="evidence" value="ECO:0007669"/>
    <property type="project" value="UniProtKB-EC"/>
</dbReference>
<dbReference type="GO" id="GO:0005829">
    <property type="term" value="C:cytosol"/>
    <property type="evidence" value="ECO:0007669"/>
    <property type="project" value="TreeGrafter"/>
</dbReference>